<dbReference type="Proteomes" id="UP000695022">
    <property type="component" value="Unplaced"/>
</dbReference>
<proteinExistence type="predicted"/>
<dbReference type="RefSeq" id="XP_014675409.1">
    <property type="nucleotide sequence ID" value="XM_014819923.1"/>
</dbReference>
<dbReference type="InterPro" id="IPR032436">
    <property type="entry name" value="URB1_C"/>
</dbReference>
<sequence>LDAVFKAVRIHYWRILIGWMLEPEGLDDDVTDDALASIMTSLLLSHTLDEASLVELTEVMHTIIGQHVGVLANRMKAYKHLYEAVLPPKPQPSHGRRGLPGDHEPGRLDSEGQTEDHEQANGEASENADDTRGRRGAAFVANYMRFVANHLASKQDVEACRKVAALAVEQANVLVETRAVCAAAMQEEVAGCWSQFVKLLLRHLYENDSALKLIGALCWLMYESNAGATAEGALAVQTIHQMALSHSQFLSVMLDESGCMRATKAALVSLMMMLVTFDPACCESSHVAVLLGGYAATLSHTDRQLLHLVALYETNGVSLQEHRPFFWGPPAIEHYNARKDVAPSLWKEAKMDAVLELLSEERMMNLATNFPLSRRLSEDVCHATLHGQSEDAYDPCFLLPLFSHLLSPGKLVNCTKFVEVNALGVTLAALGSKDAAMRGAAYHVLVSFYQQLEGSTRASETAQLTHLLECVRDGIRVANQKLPSVVAVFLARAVRLLLTPAKDKSAQDSISIIITIIIIIDMTVVVPCQRGFHGDRMREIVAVVHTLQQHEVMRRNPYLRHQFAELLLALLPHLSRVGVSAATWCQYLEMLSIFLTKPGAKAVKVPEAEDEEGEEAEKEKESEETLEIAEVRLTLTQVVGLLCQQVCISGTRLSLLSKLQPPSPKEHATRGHMVSATTDEKRSSARHLVAILLHWEPTSTLTPPAGEILRGEASTENAAPPLSIPGVEGAAETMTGRRTLPDVTTVVVAILEWLLGDAHATLSDKCAVLRWTMSLLCLVAAATSAVAHDDDLLSRLLRLYPEIVADTAEPADGATRHSASASKPVGGAAVDGTGVPQPVGGASLQPPLDGATVDSTDARLRVLGNFLRMLLASGDAWEDGRRGVVTETWLMAEKVASVCTA</sequence>
<dbReference type="PANTHER" id="PTHR13500">
    <property type="entry name" value="NUCLEOLAR PRERIBOSOMAL-ASSOCIATED PROTEIN 1"/>
    <property type="match status" value="1"/>
</dbReference>
<evidence type="ECO:0000313" key="4">
    <source>
        <dbReference type="RefSeq" id="XP_014675409.1"/>
    </source>
</evidence>
<keyword evidence="3" id="KW-1185">Reference proteome</keyword>
<dbReference type="InterPro" id="IPR039844">
    <property type="entry name" value="URB1"/>
</dbReference>
<protein>
    <submittedName>
        <fullName evidence="4">Uncharacterized protein LOC106815463</fullName>
    </submittedName>
</protein>
<dbReference type="Pfam" id="PF16201">
    <property type="entry name" value="NopRA1"/>
    <property type="match status" value="1"/>
</dbReference>
<feature type="compositionally biased region" description="Basic and acidic residues" evidence="1">
    <location>
        <begin position="99"/>
        <end position="120"/>
    </location>
</feature>
<feature type="domain" description="URB1 C-terminal" evidence="2">
    <location>
        <begin position="423"/>
        <end position="502"/>
    </location>
</feature>
<gene>
    <name evidence="4" type="primary">LOC106815463</name>
</gene>
<feature type="region of interest" description="Disordered" evidence="1">
    <location>
        <begin position="810"/>
        <end position="850"/>
    </location>
</feature>
<dbReference type="PANTHER" id="PTHR13500:SF0">
    <property type="entry name" value="NUCLEOLAR PRE-RIBOSOMAL-ASSOCIATED PROTEIN 1"/>
    <property type="match status" value="1"/>
</dbReference>
<dbReference type="GeneID" id="106815463"/>
<accession>A0ABM1ET88</accession>
<feature type="non-terminal residue" evidence="4">
    <location>
        <position position="1"/>
    </location>
</feature>
<reference evidence="4" key="1">
    <citation type="submission" date="2025-08" db="UniProtKB">
        <authorList>
            <consortium name="RefSeq"/>
        </authorList>
    </citation>
    <scope>IDENTIFICATION</scope>
</reference>
<organism evidence="3 4">
    <name type="scientific">Priapulus caudatus</name>
    <name type="common">Priapulid worm</name>
    <dbReference type="NCBI Taxonomy" id="37621"/>
    <lineage>
        <taxon>Eukaryota</taxon>
        <taxon>Metazoa</taxon>
        <taxon>Ecdysozoa</taxon>
        <taxon>Scalidophora</taxon>
        <taxon>Priapulida</taxon>
        <taxon>Priapulimorpha</taxon>
        <taxon>Priapulimorphida</taxon>
        <taxon>Priapulidae</taxon>
        <taxon>Priapulus</taxon>
    </lineage>
</organism>
<evidence type="ECO:0000313" key="3">
    <source>
        <dbReference type="Proteomes" id="UP000695022"/>
    </source>
</evidence>
<feature type="region of interest" description="Disordered" evidence="1">
    <location>
        <begin position="86"/>
        <end position="132"/>
    </location>
</feature>
<evidence type="ECO:0000256" key="1">
    <source>
        <dbReference type="SAM" id="MobiDB-lite"/>
    </source>
</evidence>
<evidence type="ECO:0000259" key="2">
    <source>
        <dbReference type="Pfam" id="PF16201"/>
    </source>
</evidence>
<feature type="region of interest" description="Disordered" evidence="1">
    <location>
        <begin position="659"/>
        <end position="679"/>
    </location>
</feature>
<name>A0ABM1ET88_PRICU</name>